<evidence type="ECO:0000256" key="1">
    <source>
        <dbReference type="ARBA" id="ARBA00022723"/>
    </source>
</evidence>
<proteinExistence type="inferred from homology"/>
<dbReference type="PANTHER" id="PTHR42909">
    <property type="entry name" value="ZGC:136858"/>
    <property type="match status" value="1"/>
</dbReference>
<dbReference type="InterPro" id="IPR029056">
    <property type="entry name" value="Ribokinase-like"/>
</dbReference>
<protein>
    <recommendedName>
        <fullName evidence="6">Carbohydrate kinase PfkB domain-containing protein</fullName>
    </recommendedName>
</protein>
<evidence type="ECO:0000313" key="8">
    <source>
        <dbReference type="Proteomes" id="UP000041254"/>
    </source>
</evidence>
<keyword evidence="5" id="KW-0326">Glycosidase</keyword>
<dbReference type="OrthoDB" id="198885at2759"/>
<keyword evidence="2" id="KW-0378">Hydrolase</keyword>
<dbReference type="Gene3D" id="3.40.1790.10">
    <property type="entry name" value="Indigoidine synthase domain"/>
    <property type="match status" value="1"/>
</dbReference>
<dbReference type="STRING" id="1169540.A0A0G4GNR5"/>
<keyword evidence="8" id="KW-1185">Reference proteome</keyword>
<keyword evidence="4" id="KW-0456">Lyase</keyword>
<feature type="domain" description="Carbohydrate kinase PfkB" evidence="6">
    <location>
        <begin position="322"/>
        <end position="572"/>
    </location>
</feature>
<dbReference type="Pfam" id="PF04227">
    <property type="entry name" value="Indigoidine_A"/>
    <property type="match status" value="1"/>
</dbReference>
<dbReference type="InParanoid" id="A0A0G4GNR5"/>
<dbReference type="PANTHER" id="PTHR42909:SF1">
    <property type="entry name" value="CARBOHYDRATE KINASE PFKB DOMAIN-CONTAINING PROTEIN"/>
    <property type="match status" value="1"/>
</dbReference>
<dbReference type="GO" id="GO:0016798">
    <property type="term" value="F:hydrolase activity, acting on glycosyl bonds"/>
    <property type="evidence" value="ECO:0007669"/>
    <property type="project" value="UniProtKB-KW"/>
</dbReference>
<dbReference type="VEuPathDB" id="CryptoDB:Vbra_2352"/>
<dbReference type="SUPFAM" id="SSF110581">
    <property type="entry name" value="Indigoidine synthase A-like"/>
    <property type="match status" value="1"/>
</dbReference>
<evidence type="ECO:0000259" key="6">
    <source>
        <dbReference type="Pfam" id="PF00294"/>
    </source>
</evidence>
<dbReference type="Gene3D" id="3.40.1190.20">
    <property type="match status" value="1"/>
</dbReference>
<sequence>MTLPDSFQVSASVAEALARKDAVVALESTIISHGMPYPDNVTTARQVEDVIRQHGAVPATIGIMNGKICVGMSADELESFGRLGRECVKVSRRDIAQVIASGRPGATTVAATMWIAAQCGIRVFVTGGIGGVHRGAEETWDVSADLTELGRTPVCVVCAGAKSILDLPKTLEYLETQGVCVVGYGTNDFPAFFSPRSGLPVPHRCDTAAEVARLLKAHFDLQLSSGIVVGVPIPESEAAQFADVEKATQQAVEEARSQSIVGRDVTPFLLSRINQLTGGASLAANIALIKHNAAVGAQIATQHAQMRRQVRSTDAGTNCAHKRICVVGGLAMDFIARPADVRSRGASRTSMPGTLTTHPGGVANTIATALQAVQSRMPAQEFEVSLVSAVGSDLIGSSLRQSVGDAGCLVRIDGTRSATYTALLDGGGELVGAVADMAIVERMAPHMLPWDLILSSTLVICDGNLAQGTITSICQRCAEASPPIPVWFEPVSIPKCVRGLPCLPHFHLIKPNHDELAAIVTNMGQRQPQQGTETDMAERMLRRTEAAGSRPERHVLVSCGARGAVLATSTARTPLRPGSCRQRGLTWRADLPDAAGSGMRDGLGVRIQSWGSSDGRVVFWSYGVDAIDNGVVNVTGAGDSLLALTAYGHFIQGLPVQLAAILGLVAAHLSLFSESPISPLVTPELMSRLADAVRGDEGLSGLMCVGASTHVNAKL</sequence>
<dbReference type="GO" id="GO:0004730">
    <property type="term" value="F:pseudouridylate synthase activity"/>
    <property type="evidence" value="ECO:0007669"/>
    <property type="project" value="InterPro"/>
</dbReference>
<dbReference type="InterPro" id="IPR011611">
    <property type="entry name" value="PfkB_dom"/>
</dbReference>
<keyword evidence="1" id="KW-0479">Metal-binding</keyword>
<dbReference type="InterPro" id="IPR022830">
    <property type="entry name" value="Indigdn_synthA-like"/>
</dbReference>
<evidence type="ECO:0000313" key="7">
    <source>
        <dbReference type="EMBL" id="CEM31943.1"/>
    </source>
</evidence>
<dbReference type="Proteomes" id="UP000041254">
    <property type="component" value="Unassembled WGS sequence"/>
</dbReference>
<organism evidence="7 8">
    <name type="scientific">Vitrella brassicaformis (strain CCMP3155)</name>
    <dbReference type="NCBI Taxonomy" id="1169540"/>
    <lineage>
        <taxon>Eukaryota</taxon>
        <taxon>Sar</taxon>
        <taxon>Alveolata</taxon>
        <taxon>Colpodellida</taxon>
        <taxon>Vitrellaceae</taxon>
        <taxon>Vitrella</taxon>
    </lineage>
</organism>
<dbReference type="AlphaFoldDB" id="A0A0G4GNR5"/>
<dbReference type="InterPro" id="IPR007342">
    <property type="entry name" value="PsuG"/>
</dbReference>
<gene>
    <name evidence="7" type="ORF">Vbra_2352</name>
</gene>
<evidence type="ECO:0000256" key="4">
    <source>
        <dbReference type="ARBA" id="ARBA00023239"/>
    </source>
</evidence>
<dbReference type="EMBL" id="CDMY01000738">
    <property type="protein sequence ID" value="CEM31943.1"/>
    <property type="molecule type" value="Genomic_DNA"/>
</dbReference>
<dbReference type="SUPFAM" id="SSF53613">
    <property type="entry name" value="Ribokinase-like"/>
    <property type="match status" value="1"/>
</dbReference>
<dbReference type="OMA" id="FMLERVR"/>
<reference evidence="7 8" key="1">
    <citation type="submission" date="2014-11" db="EMBL/GenBank/DDBJ databases">
        <authorList>
            <person name="Zhu J."/>
            <person name="Qi W."/>
            <person name="Song R."/>
        </authorList>
    </citation>
    <scope>NUCLEOTIDE SEQUENCE [LARGE SCALE GENOMIC DNA]</scope>
</reference>
<evidence type="ECO:0000256" key="5">
    <source>
        <dbReference type="ARBA" id="ARBA00023295"/>
    </source>
</evidence>
<dbReference type="GO" id="GO:0005737">
    <property type="term" value="C:cytoplasm"/>
    <property type="evidence" value="ECO:0007669"/>
    <property type="project" value="TreeGrafter"/>
</dbReference>
<dbReference type="Pfam" id="PF00294">
    <property type="entry name" value="PfkB"/>
    <property type="match status" value="1"/>
</dbReference>
<evidence type="ECO:0000256" key="2">
    <source>
        <dbReference type="ARBA" id="ARBA00022801"/>
    </source>
</evidence>
<keyword evidence="3" id="KW-0464">Manganese</keyword>
<evidence type="ECO:0000256" key="3">
    <source>
        <dbReference type="ARBA" id="ARBA00023211"/>
    </source>
</evidence>
<dbReference type="GO" id="GO:0046872">
    <property type="term" value="F:metal ion binding"/>
    <property type="evidence" value="ECO:0007669"/>
    <property type="project" value="UniProtKB-KW"/>
</dbReference>
<dbReference type="HAMAP" id="MF_01876">
    <property type="entry name" value="PsiMP_glycosidase"/>
    <property type="match status" value="1"/>
</dbReference>
<name>A0A0G4GNR5_VITBC</name>
<accession>A0A0G4GNR5</accession>